<dbReference type="RefSeq" id="WP_269421716.1">
    <property type="nucleotide sequence ID" value="NZ_JAPWGY010000001.1"/>
</dbReference>
<reference evidence="7" key="1">
    <citation type="submission" date="2022-12" db="EMBL/GenBank/DDBJ databases">
        <title>Bacterial isolates from different developmental stages of Nematostella vectensis.</title>
        <authorList>
            <person name="Fraune S."/>
        </authorList>
    </citation>
    <scope>NUCLEOTIDE SEQUENCE</scope>
    <source>
        <strain evidence="7">G21630-S1</strain>
    </source>
</reference>
<evidence type="ECO:0000256" key="1">
    <source>
        <dbReference type="ARBA" id="ARBA00012452"/>
    </source>
</evidence>
<feature type="compositionally biased region" description="Pro residues" evidence="4">
    <location>
        <begin position="1"/>
        <end position="11"/>
    </location>
</feature>
<dbReference type="PROSITE" id="PS50405">
    <property type="entry name" value="GST_CTER"/>
    <property type="match status" value="1"/>
</dbReference>
<dbReference type="InterPro" id="IPR004045">
    <property type="entry name" value="Glutathione_S-Trfase_N"/>
</dbReference>
<feature type="region of interest" description="Disordered" evidence="4">
    <location>
        <begin position="1"/>
        <end position="26"/>
    </location>
</feature>
<keyword evidence="8" id="KW-1185">Reference proteome</keyword>
<dbReference type="CDD" id="cd00299">
    <property type="entry name" value="GST_C_family"/>
    <property type="match status" value="1"/>
</dbReference>
<dbReference type="Pfam" id="PF13409">
    <property type="entry name" value="GST_N_2"/>
    <property type="match status" value="1"/>
</dbReference>
<accession>A0ABT4LEJ5</accession>
<feature type="domain" description="GST C-terminal" evidence="6">
    <location>
        <begin position="113"/>
        <end position="243"/>
    </location>
</feature>
<dbReference type="PROSITE" id="PS50404">
    <property type="entry name" value="GST_NTER"/>
    <property type="match status" value="1"/>
</dbReference>
<evidence type="ECO:0000256" key="2">
    <source>
        <dbReference type="ARBA" id="ARBA00022679"/>
    </source>
</evidence>
<dbReference type="EMBL" id="JAPWGY010000001">
    <property type="protein sequence ID" value="MCZ4279515.1"/>
    <property type="molecule type" value="Genomic_DNA"/>
</dbReference>
<dbReference type="Pfam" id="PF13410">
    <property type="entry name" value="GST_C_2"/>
    <property type="match status" value="1"/>
</dbReference>
<dbReference type="SFLD" id="SFLDG00358">
    <property type="entry name" value="Main_(cytGST)"/>
    <property type="match status" value="1"/>
</dbReference>
<dbReference type="PANTHER" id="PTHR43968:SF6">
    <property type="entry name" value="GLUTATHIONE S-TRANSFERASE OMEGA"/>
    <property type="match status" value="1"/>
</dbReference>
<dbReference type="InterPro" id="IPR036282">
    <property type="entry name" value="Glutathione-S-Trfase_C_sf"/>
</dbReference>
<evidence type="ECO:0000313" key="7">
    <source>
        <dbReference type="EMBL" id="MCZ4279515.1"/>
    </source>
</evidence>
<dbReference type="Gene3D" id="3.40.30.10">
    <property type="entry name" value="Glutaredoxin"/>
    <property type="match status" value="1"/>
</dbReference>
<organism evidence="7 8">
    <name type="scientific">Kiloniella laminariae</name>
    <dbReference type="NCBI Taxonomy" id="454162"/>
    <lineage>
        <taxon>Bacteria</taxon>
        <taxon>Pseudomonadati</taxon>
        <taxon>Pseudomonadota</taxon>
        <taxon>Alphaproteobacteria</taxon>
        <taxon>Rhodospirillales</taxon>
        <taxon>Kiloniellaceae</taxon>
        <taxon>Kiloniella</taxon>
    </lineage>
</organism>
<dbReference type="SUPFAM" id="SSF52833">
    <property type="entry name" value="Thioredoxin-like"/>
    <property type="match status" value="1"/>
</dbReference>
<protein>
    <recommendedName>
        <fullName evidence="1">glutathione transferase</fullName>
        <ecNumber evidence="1">2.5.1.18</ecNumber>
    </recommendedName>
</protein>
<evidence type="ECO:0000256" key="3">
    <source>
        <dbReference type="ARBA" id="ARBA00047960"/>
    </source>
</evidence>
<dbReference type="SFLD" id="SFLDG01152">
    <property type="entry name" value="Main.3:_Omega-_and_Tau-like"/>
    <property type="match status" value="1"/>
</dbReference>
<dbReference type="InterPro" id="IPR045073">
    <property type="entry name" value="Omega/Tau-like"/>
</dbReference>
<dbReference type="InterPro" id="IPR050983">
    <property type="entry name" value="GST_Omega/HSP26"/>
</dbReference>
<dbReference type="InterPro" id="IPR036249">
    <property type="entry name" value="Thioredoxin-like_sf"/>
</dbReference>
<comment type="caution">
    <text evidence="7">The sequence shown here is derived from an EMBL/GenBank/DDBJ whole genome shotgun (WGS) entry which is preliminary data.</text>
</comment>
<dbReference type="EC" id="2.5.1.18" evidence="1"/>
<name>A0ABT4LEJ5_9PROT</name>
<feature type="domain" description="GST N-terminal" evidence="5">
    <location>
        <begin position="31"/>
        <end position="109"/>
    </location>
</feature>
<dbReference type="PANTHER" id="PTHR43968">
    <property type="match status" value="1"/>
</dbReference>
<proteinExistence type="predicted"/>
<evidence type="ECO:0000256" key="4">
    <source>
        <dbReference type="SAM" id="MobiDB-lite"/>
    </source>
</evidence>
<evidence type="ECO:0000313" key="8">
    <source>
        <dbReference type="Proteomes" id="UP001069802"/>
    </source>
</evidence>
<evidence type="ECO:0000259" key="6">
    <source>
        <dbReference type="PROSITE" id="PS50405"/>
    </source>
</evidence>
<gene>
    <name evidence="7" type="ORF">O4H49_01920</name>
</gene>
<evidence type="ECO:0000259" key="5">
    <source>
        <dbReference type="PROSITE" id="PS50404"/>
    </source>
</evidence>
<comment type="catalytic activity">
    <reaction evidence="3">
        <text>RX + glutathione = an S-substituted glutathione + a halide anion + H(+)</text>
        <dbReference type="Rhea" id="RHEA:16437"/>
        <dbReference type="ChEBI" id="CHEBI:15378"/>
        <dbReference type="ChEBI" id="CHEBI:16042"/>
        <dbReference type="ChEBI" id="CHEBI:17792"/>
        <dbReference type="ChEBI" id="CHEBI:57925"/>
        <dbReference type="ChEBI" id="CHEBI:90779"/>
        <dbReference type="EC" id="2.5.1.18"/>
    </reaction>
</comment>
<dbReference type="Gene3D" id="1.20.1050.10">
    <property type="match status" value="1"/>
</dbReference>
<keyword evidence="2" id="KW-0808">Transferase</keyword>
<dbReference type="Proteomes" id="UP001069802">
    <property type="component" value="Unassembled WGS sequence"/>
</dbReference>
<sequence length="257" mass="29446">MTASLPNPPAHPGSTTEQASARADTRVQRDNELELVSFNLCPYVQRAIILLTEKGIPHKRTYIDLSNKPDWFRKISPLGKVPLLRTATGVLFESSVICEYLDETSGSSLHPSDPFHKARHRSWIEFASSILAAIAGFYSAPTPQKLEEQAQLLTEKFRWLEQNLTEHSYFSDNHFRLVDAAFAPVFRYFDVFEMFYDFDFFQNTPKVRNYRTALSLRSSVKSAVRPDYPDLLLAFLKRKNSSLSIQIPDQLLVEKPE</sequence>
<dbReference type="SFLD" id="SFLDS00019">
    <property type="entry name" value="Glutathione_Transferase_(cytos"/>
    <property type="match status" value="1"/>
</dbReference>
<dbReference type="SUPFAM" id="SSF47616">
    <property type="entry name" value="GST C-terminal domain-like"/>
    <property type="match status" value="1"/>
</dbReference>
<dbReference type="InterPro" id="IPR010987">
    <property type="entry name" value="Glutathione-S-Trfase_C-like"/>
</dbReference>
<dbReference type="InterPro" id="IPR040079">
    <property type="entry name" value="Glutathione_S-Trfase"/>
</dbReference>